<gene>
    <name evidence="1" type="ORF">KSZ_63580</name>
</gene>
<evidence type="ECO:0000313" key="2">
    <source>
        <dbReference type="Proteomes" id="UP000635565"/>
    </source>
</evidence>
<accession>A0ABQ3VQ07</accession>
<proteinExistence type="predicted"/>
<comment type="caution">
    <text evidence="1">The sequence shown here is derived from an EMBL/GenBank/DDBJ whole genome shotgun (WGS) entry which is preliminary data.</text>
</comment>
<dbReference type="Proteomes" id="UP000635565">
    <property type="component" value="Unassembled WGS sequence"/>
</dbReference>
<keyword evidence="2" id="KW-1185">Reference proteome</keyword>
<dbReference type="EMBL" id="BNJJ01000023">
    <property type="protein sequence ID" value="GHO88352.1"/>
    <property type="molecule type" value="Genomic_DNA"/>
</dbReference>
<name>A0ABQ3VQ07_9CHLR</name>
<sequence>METPLVSLPTEVMEQLFTSLVDALSRGVSVTLLLPNNPNVGRDFTDDGLKFLWELAPEAVTSGKLQVYTSE</sequence>
<reference evidence="1 2" key="1">
    <citation type="journal article" date="2021" name="Int. J. Syst. Evol. Microbiol.">
        <title>Reticulibacter mediterranei gen. nov., sp. nov., within the new family Reticulibacteraceae fam. nov., and Ktedonospora formicarum gen. nov., sp. nov., Ktedonobacter robiniae sp. nov., Dictyobacter formicarum sp. nov. and Dictyobacter arantiisoli sp. nov., belonging to the class Ktedonobacteria.</title>
        <authorList>
            <person name="Yabe S."/>
            <person name="Zheng Y."/>
            <person name="Wang C.M."/>
            <person name="Sakai Y."/>
            <person name="Abe K."/>
            <person name="Yokota A."/>
            <person name="Donadio S."/>
            <person name="Cavaletti L."/>
            <person name="Monciardini P."/>
        </authorList>
    </citation>
    <scope>NUCLEOTIDE SEQUENCE [LARGE SCALE GENOMIC DNA]</scope>
    <source>
        <strain evidence="1 2">SOSP1-9</strain>
    </source>
</reference>
<protein>
    <submittedName>
        <fullName evidence="1">Uncharacterized protein</fullName>
    </submittedName>
</protein>
<evidence type="ECO:0000313" key="1">
    <source>
        <dbReference type="EMBL" id="GHO88352.1"/>
    </source>
</evidence>
<organism evidence="1 2">
    <name type="scientific">Dictyobacter formicarum</name>
    <dbReference type="NCBI Taxonomy" id="2778368"/>
    <lineage>
        <taxon>Bacteria</taxon>
        <taxon>Bacillati</taxon>
        <taxon>Chloroflexota</taxon>
        <taxon>Ktedonobacteria</taxon>
        <taxon>Ktedonobacterales</taxon>
        <taxon>Dictyobacteraceae</taxon>
        <taxon>Dictyobacter</taxon>
    </lineage>
</organism>